<dbReference type="RefSeq" id="WP_095132250.1">
    <property type="nucleotide sequence ID" value="NZ_NIBG01000004.1"/>
</dbReference>
<gene>
    <name evidence="3" type="ORF">CCE28_06670</name>
</gene>
<dbReference type="AlphaFoldDB" id="A0A267MKE1"/>
<evidence type="ECO:0000256" key="1">
    <source>
        <dbReference type="ARBA" id="ARBA00022737"/>
    </source>
</evidence>
<accession>A0A267MKE1</accession>
<evidence type="ECO:0000259" key="2">
    <source>
        <dbReference type="PROSITE" id="PS51272"/>
    </source>
</evidence>
<dbReference type="Proteomes" id="UP000216024">
    <property type="component" value="Unassembled WGS sequence"/>
</dbReference>
<dbReference type="Gene3D" id="2.60.120.560">
    <property type="entry name" value="Exo-inulinase, domain 1"/>
    <property type="match status" value="1"/>
</dbReference>
<reference evidence="3 4" key="1">
    <citation type="submission" date="2017-06" db="EMBL/GenBank/DDBJ databases">
        <title>Draft genome sequence of anaerobic fermentative bacterium Anaeromicrobium sediminis DY2726D isolated from West Pacific Ocean sediments.</title>
        <authorList>
            <person name="Zeng X."/>
        </authorList>
    </citation>
    <scope>NUCLEOTIDE SEQUENCE [LARGE SCALE GENOMIC DNA]</scope>
    <source>
        <strain evidence="3 4">DY2726D</strain>
    </source>
</reference>
<dbReference type="InterPro" id="IPR001119">
    <property type="entry name" value="SLH_dom"/>
</dbReference>
<evidence type="ECO:0000313" key="3">
    <source>
        <dbReference type="EMBL" id="PAB60054.1"/>
    </source>
</evidence>
<sequence>MYLRKIFILLLVILIVLPINVSARTKDEASSWHYGNVSDWAKPVLVSAATKEIAKDESLFINCSRNITGKEFVTLLVNLYESLTENTMKPASKVKFPDVDVTLRKAYKYELAHGIGNEKFAPDDYVTREQMAVMIYNEIKLILKRLNMAIYYSDGVPTLNFADKANVSSWAVDEVDYIFDNKIITGDGIYFNPKGNVSVEQAVAILNNVYDIYNPHFEAGGKSKAEVKAALEAINTKKFTVGDMVSFNLGYYDDAKMVSYEDGYVFRLDGVNSNTGEKRGTLVFDSDMNEQNNWYTDVDMETYVFIDKKSWYSDVGIMLRVNAMEFVNNRHSGYYICIQGNGDVRFEVYSIREGWKELEYFHTNVDPTIPNKLRVTAVGSNFTIYLNDREIGTVKDSTYSAGNVGLSAWNEYAYYYGTIVKDLD</sequence>
<dbReference type="OrthoDB" id="9808890at2"/>
<protein>
    <recommendedName>
        <fullName evidence="2">SLH domain-containing protein</fullName>
    </recommendedName>
</protein>
<feature type="domain" description="SLH" evidence="2">
    <location>
        <begin position="158"/>
        <end position="220"/>
    </location>
</feature>
<organism evidence="3 4">
    <name type="scientific">Anaeromicrobium sediminis</name>
    <dbReference type="NCBI Taxonomy" id="1478221"/>
    <lineage>
        <taxon>Bacteria</taxon>
        <taxon>Bacillati</taxon>
        <taxon>Bacillota</taxon>
        <taxon>Clostridia</taxon>
        <taxon>Peptostreptococcales</taxon>
        <taxon>Thermotaleaceae</taxon>
        <taxon>Anaeromicrobium</taxon>
    </lineage>
</organism>
<dbReference type="PROSITE" id="PS51272">
    <property type="entry name" value="SLH"/>
    <property type="match status" value="2"/>
</dbReference>
<comment type="caution">
    <text evidence="3">The sequence shown here is derived from an EMBL/GenBank/DDBJ whole genome shotgun (WGS) entry which is preliminary data.</text>
</comment>
<dbReference type="EMBL" id="NIBG01000004">
    <property type="protein sequence ID" value="PAB60054.1"/>
    <property type="molecule type" value="Genomic_DNA"/>
</dbReference>
<dbReference type="Pfam" id="PF00395">
    <property type="entry name" value="SLH"/>
    <property type="match status" value="2"/>
</dbReference>
<proteinExistence type="predicted"/>
<keyword evidence="1" id="KW-0677">Repeat</keyword>
<keyword evidence="4" id="KW-1185">Reference proteome</keyword>
<feature type="domain" description="SLH" evidence="2">
    <location>
        <begin position="85"/>
        <end position="149"/>
    </location>
</feature>
<name>A0A267MKE1_9FIRM</name>
<evidence type="ECO:0000313" key="4">
    <source>
        <dbReference type="Proteomes" id="UP000216024"/>
    </source>
</evidence>